<gene>
    <name evidence="2" type="ORF">GETHLI_10070</name>
</gene>
<evidence type="ECO:0008006" key="4">
    <source>
        <dbReference type="Google" id="ProtNLM"/>
    </source>
</evidence>
<feature type="chain" id="PRO_5046889450" description="Capsule assembly protein Wzi" evidence="1">
    <location>
        <begin position="28"/>
        <end position="539"/>
    </location>
</feature>
<dbReference type="EMBL" id="BSDE01000001">
    <property type="protein sequence ID" value="GLH72505.1"/>
    <property type="molecule type" value="Genomic_DNA"/>
</dbReference>
<accession>A0ABQ5QCF5</accession>
<protein>
    <recommendedName>
        <fullName evidence="4">Capsule assembly protein Wzi</fullName>
    </recommendedName>
</protein>
<keyword evidence="3" id="KW-1185">Reference proteome</keyword>
<name>A0ABQ5QCF5_9BACT</name>
<reference evidence="2 3" key="1">
    <citation type="journal article" date="2023" name="Antonie Van Leeuwenhoek">
        <title>Mesoterricola silvestris gen. nov., sp. nov., Mesoterricola sediminis sp. nov., Geothrix oryzae sp. nov., Geothrix edaphica sp. nov., Geothrix rubra sp. nov., and Geothrix limicola sp. nov., six novel members of Acidobacteriota isolated from soils.</title>
        <authorList>
            <person name="Itoh H."/>
            <person name="Sugisawa Y."/>
            <person name="Mise K."/>
            <person name="Xu Z."/>
            <person name="Kuniyasu M."/>
            <person name="Ushijima N."/>
            <person name="Kawano K."/>
            <person name="Kobayashi E."/>
            <person name="Shiratori Y."/>
            <person name="Masuda Y."/>
            <person name="Senoo K."/>
        </authorList>
    </citation>
    <scope>NUCLEOTIDE SEQUENCE [LARGE SCALE GENOMIC DNA]</scope>
    <source>
        <strain evidence="2 3">Red804</strain>
    </source>
</reference>
<feature type="signal peptide" evidence="1">
    <location>
        <begin position="1"/>
        <end position="27"/>
    </location>
</feature>
<proteinExistence type="predicted"/>
<dbReference type="Proteomes" id="UP001165069">
    <property type="component" value="Unassembled WGS sequence"/>
</dbReference>
<keyword evidence="1" id="KW-0732">Signal</keyword>
<dbReference type="Gene3D" id="2.40.160.130">
    <property type="entry name" value="Capsule assembly protein Wzi"/>
    <property type="match status" value="1"/>
</dbReference>
<dbReference type="InterPro" id="IPR038636">
    <property type="entry name" value="Wzi_sf"/>
</dbReference>
<evidence type="ECO:0000313" key="2">
    <source>
        <dbReference type="EMBL" id="GLH72505.1"/>
    </source>
</evidence>
<evidence type="ECO:0000313" key="3">
    <source>
        <dbReference type="Proteomes" id="UP001165069"/>
    </source>
</evidence>
<organism evidence="2 3">
    <name type="scientific">Geothrix limicola</name>
    <dbReference type="NCBI Taxonomy" id="2927978"/>
    <lineage>
        <taxon>Bacteria</taxon>
        <taxon>Pseudomonadati</taxon>
        <taxon>Acidobacteriota</taxon>
        <taxon>Holophagae</taxon>
        <taxon>Holophagales</taxon>
        <taxon>Holophagaceae</taxon>
        <taxon>Geothrix</taxon>
    </lineage>
</organism>
<sequence>MPQMIRRGIPGRLLCCALLGGPLAAQAPLLQDEANRLRQTFNHWGEGGIDTPAPSPAQGIFEAAAVSITPGGAARTPLLDGSGLGTALRGTGLAWRLGWSNERWTVEGTFLAIHGGGDQVDRLRLHTGRLAYRTEGGWKVSFERMPFQWGYGITGGYLYGTSAQPFPRAVLETPMADLSLFSVPLGRWGFEAFLGKLGADQRVPDWAADREQLLASARAQGGIVQQAFQGGYRLKAQFGSSVDMNFAISSQWGGIAADGHDLTRGYRFRTYLGAFLGAQNIAITEAAGDPAHPSGRATTGQSNGIANVEIRFRPTWLAEWTHAKGAFAYISRGAENVDWQWRDFIHHPLEAIWRDVKTDATTSPRTVWARDRREASPNLQWPNEAVGLQFTWEHADLGLEYLDNRTGERPGTGYQTYSHWFFLAGHSNGGDPMGDAFGGNIISQTLSYGWHQDQWSGRLIFTDGLRAFKDDIAAWRLAHPGEEPADGRFQHLELQGTCGFGQGWRVGGSFAVQRERNHHFEPGSTLHGTNAVLAISRRF</sequence>
<comment type="caution">
    <text evidence="2">The sequence shown here is derived from an EMBL/GenBank/DDBJ whole genome shotgun (WGS) entry which is preliminary data.</text>
</comment>
<evidence type="ECO:0000256" key="1">
    <source>
        <dbReference type="SAM" id="SignalP"/>
    </source>
</evidence>